<protein>
    <submittedName>
        <fullName evidence="1">Uncharacterized protein</fullName>
    </submittedName>
</protein>
<gene>
    <name evidence="1" type="ORF">SLEP1_g58973</name>
</gene>
<sequence>WKSIPDLKLCHWDLFSYKLDCLSSILRPFLRIVTHLATAMVAKEVIEQPNVNLESLKQVILNLFNALTALSTAPGTKPWYFDSGCCNHMSSITAHFSSITAHFSSMSPNNSFPDIYSADGSPMNDLRTGQLLGTGRKVGRLFELNYLHIPDNKMDTPSFPNDRFIQTLLCAIELESLQIPYQQIF</sequence>
<feature type="non-terminal residue" evidence="1">
    <location>
        <position position="1"/>
    </location>
</feature>
<organism evidence="1 2">
    <name type="scientific">Rubroshorea leprosula</name>
    <dbReference type="NCBI Taxonomy" id="152421"/>
    <lineage>
        <taxon>Eukaryota</taxon>
        <taxon>Viridiplantae</taxon>
        <taxon>Streptophyta</taxon>
        <taxon>Embryophyta</taxon>
        <taxon>Tracheophyta</taxon>
        <taxon>Spermatophyta</taxon>
        <taxon>Magnoliopsida</taxon>
        <taxon>eudicotyledons</taxon>
        <taxon>Gunneridae</taxon>
        <taxon>Pentapetalae</taxon>
        <taxon>rosids</taxon>
        <taxon>malvids</taxon>
        <taxon>Malvales</taxon>
        <taxon>Dipterocarpaceae</taxon>
        <taxon>Rubroshorea</taxon>
    </lineage>
</organism>
<dbReference type="Proteomes" id="UP001054252">
    <property type="component" value="Unassembled WGS sequence"/>
</dbReference>
<accession>A0AAV5MV36</accession>
<dbReference type="EMBL" id="BPVZ01000691">
    <property type="protein sequence ID" value="GKV52387.1"/>
    <property type="molecule type" value="Genomic_DNA"/>
</dbReference>
<evidence type="ECO:0000313" key="2">
    <source>
        <dbReference type="Proteomes" id="UP001054252"/>
    </source>
</evidence>
<evidence type="ECO:0000313" key="1">
    <source>
        <dbReference type="EMBL" id="GKV52387.1"/>
    </source>
</evidence>
<proteinExistence type="predicted"/>
<reference evidence="1 2" key="1">
    <citation type="journal article" date="2021" name="Commun. Biol.">
        <title>The genome of Shorea leprosula (Dipterocarpaceae) highlights the ecological relevance of drought in aseasonal tropical rainforests.</title>
        <authorList>
            <person name="Ng K.K.S."/>
            <person name="Kobayashi M.J."/>
            <person name="Fawcett J.A."/>
            <person name="Hatakeyama M."/>
            <person name="Paape T."/>
            <person name="Ng C.H."/>
            <person name="Ang C.C."/>
            <person name="Tnah L.H."/>
            <person name="Lee C.T."/>
            <person name="Nishiyama T."/>
            <person name="Sese J."/>
            <person name="O'Brien M.J."/>
            <person name="Copetti D."/>
            <person name="Mohd Noor M.I."/>
            <person name="Ong R.C."/>
            <person name="Putra M."/>
            <person name="Sireger I.Z."/>
            <person name="Indrioko S."/>
            <person name="Kosugi Y."/>
            <person name="Izuno A."/>
            <person name="Isagi Y."/>
            <person name="Lee S.L."/>
            <person name="Shimizu K.K."/>
        </authorList>
    </citation>
    <scope>NUCLEOTIDE SEQUENCE [LARGE SCALE GENOMIC DNA]</scope>
    <source>
        <strain evidence="1">214</strain>
    </source>
</reference>
<dbReference type="AlphaFoldDB" id="A0AAV5MV36"/>
<keyword evidence="2" id="KW-1185">Reference proteome</keyword>
<comment type="caution">
    <text evidence="1">The sequence shown here is derived from an EMBL/GenBank/DDBJ whole genome shotgun (WGS) entry which is preliminary data.</text>
</comment>
<name>A0AAV5MV36_9ROSI</name>